<dbReference type="GO" id="GO:0010468">
    <property type="term" value="P:regulation of gene expression"/>
    <property type="evidence" value="ECO:0007669"/>
    <property type="project" value="UniProtKB-ARBA"/>
</dbReference>
<evidence type="ECO:0000259" key="6">
    <source>
        <dbReference type="PROSITE" id="PS50103"/>
    </source>
</evidence>
<dbReference type="HOGENOM" id="CLU_1455675_0_0_1"/>
<dbReference type="WormBase" id="F38C2.5">
    <property type="protein sequence ID" value="CE16004"/>
    <property type="gene ID" value="WBGene00009537"/>
    <property type="gene designation" value="ccch-2"/>
</dbReference>
<dbReference type="EMBL" id="BX284604">
    <property type="protein sequence ID" value="CAB05191.1"/>
    <property type="molecule type" value="Genomic_DNA"/>
</dbReference>
<dbReference type="Reactome" id="R-CEL-450513">
    <property type="pathway name" value="Tristetraprolin (TTP, ZFP36) binds and destabilizes mRNA"/>
</dbReference>
<keyword evidence="4 5" id="KW-0862">Zinc</keyword>
<dbReference type="Bgee" id="WBGene00009537">
    <property type="expression patterns" value="Expressed in embryo and 4 other cell types or tissues"/>
</dbReference>
<keyword evidence="1 5" id="KW-0479">Metal-binding</keyword>
<protein>
    <submittedName>
        <fullName evidence="7">C3H1-type domain-containing protein</fullName>
    </submittedName>
</protein>
<dbReference type="InterPro" id="IPR036855">
    <property type="entry name" value="Znf_CCCH_sf"/>
</dbReference>
<feature type="domain" description="C3H1-type" evidence="6">
    <location>
        <begin position="115"/>
        <end position="143"/>
    </location>
</feature>
<dbReference type="PIR" id="T21961">
    <property type="entry name" value="T21961"/>
</dbReference>
<keyword evidence="2" id="KW-0677">Repeat</keyword>
<dbReference type="AlphaFoldDB" id="O45491"/>
<dbReference type="InterPro" id="IPR000571">
    <property type="entry name" value="Znf_CCCH"/>
</dbReference>
<organism evidence="7 8">
    <name type="scientific">Caenorhabditis elegans</name>
    <dbReference type="NCBI Taxonomy" id="6239"/>
    <lineage>
        <taxon>Eukaryota</taxon>
        <taxon>Metazoa</taxon>
        <taxon>Ecdysozoa</taxon>
        <taxon>Nematoda</taxon>
        <taxon>Chromadorea</taxon>
        <taxon>Rhabditida</taxon>
        <taxon>Rhabditina</taxon>
        <taxon>Rhabditomorpha</taxon>
        <taxon>Rhabditoidea</taxon>
        <taxon>Rhabditidae</taxon>
        <taxon>Peloderinae</taxon>
        <taxon>Caenorhabditis</taxon>
    </lineage>
</organism>
<dbReference type="PaxDb" id="6239-F38C2.5"/>
<keyword evidence="8" id="KW-1185">Reference proteome</keyword>
<dbReference type="RefSeq" id="NP_001379227.1">
    <property type="nucleotide sequence ID" value="NM_001392448.1"/>
</dbReference>
<dbReference type="PANTHER" id="PTHR12547">
    <property type="entry name" value="CCCH ZINC FINGER/TIS11-RELATED"/>
    <property type="match status" value="1"/>
</dbReference>
<dbReference type="PROSITE" id="PS50103">
    <property type="entry name" value="ZF_C3H1"/>
    <property type="match status" value="2"/>
</dbReference>
<evidence type="ECO:0000256" key="2">
    <source>
        <dbReference type="ARBA" id="ARBA00022737"/>
    </source>
</evidence>
<dbReference type="OrthoDB" id="410307at2759"/>
<gene>
    <name evidence="7 9" type="primary">ccch-2</name>
    <name evidence="7" type="ORF">CELE_F38C2.5</name>
    <name evidence="9" type="ORF">F38C2.5</name>
</gene>
<feature type="domain" description="C3H1-type" evidence="6">
    <location>
        <begin position="72"/>
        <end position="100"/>
    </location>
</feature>
<dbReference type="GO" id="GO:0008270">
    <property type="term" value="F:zinc ion binding"/>
    <property type="evidence" value="ECO:0007669"/>
    <property type="project" value="UniProtKB-KW"/>
</dbReference>
<evidence type="ECO:0000256" key="3">
    <source>
        <dbReference type="ARBA" id="ARBA00022771"/>
    </source>
</evidence>
<dbReference type="GO" id="GO:0043186">
    <property type="term" value="C:P granule"/>
    <property type="evidence" value="ECO:0007669"/>
    <property type="project" value="UniProtKB-ARBA"/>
</dbReference>
<dbReference type="AGR" id="WB:WBGene00009537"/>
<feature type="zinc finger region" description="C3H1-type" evidence="5">
    <location>
        <begin position="72"/>
        <end position="100"/>
    </location>
</feature>
<evidence type="ECO:0000256" key="5">
    <source>
        <dbReference type="PROSITE-ProRule" id="PRU00723"/>
    </source>
</evidence>
<dbReference type="IntAct" id="O45491">
    <property type="interactions" value="6"/>
</dbReference>
<dbReference type="CTD" id="178454"/>
<keyword evidence="3 5" id="KW-0863">Zinc-finger</keyword>
<reference evidence="7 8" key="1">
    <citation type="journal article" date="1998" name="Science">
        <title>Genome sequence of the nematode C. elegans: a platform for investigating biology.</title>
        <authorList>
            <consortium name="The C. elegans sequencing consortium"/>
            <person name="Sulson J.E."/>
            <person name="Waterston R."/>
        </authorList>
    </citation>
    <scope>NUCLEOTIDE SEQUENCE [LARGE SCALE GENOMIC DNA]</scope>
    <source>
        <strain evidence="7 8">Bristol N2</strain>
    </source>
</reference>
<dbReference type="InParanoid" id="O45491"/>
<accession>O45491</accession>
<dbReference type="InterPro" id="IPR045877">
    <property type="entry name" value="ZFP36-like"/>
</dbReference>
<sequence>MSNPLAVDVPTFTKLHNVAQWLSQQPPSPRLFDQKENGFSQNFQPFLKTVNSCTIPDDLHEEMMRLKRKENAFKTALCKTFQLTRACSYGEQCKFAHSVEELQLKQKNRGVNHPKYKTVLCDNFSRTGHCKYGTKCQFIHRAVEPTPAQNPLMPQFSSWFAPSSGLSREFLDNFGASASSSSTDFS</sequence>
<dbReference type="SMART" id="SM00356">
    <property type="entry name" value="ZnF_C3H1"/>
    <property type="match status" value="2"/>
</dbReference>
<feature type="zinc finger region" description="C3H1-type" evidence="5">
    <location>
        <begin position="115"/>
        <end position="143"/>
    </location>
</feature>
<evidence type="ECO:0000256" key="1">
    <source>
        <dbReference type="ARBA" id="ARBA00022723"/>
    </source>
</evidence>
<evidence type="ECO:0000313" key="7">
    <source>
        <dbReference type="EMBL" id="CAB05191.1"/>
    </source>
</evidence>
<dbReference type="FunFam" id="4.10.1000.10:FF:000001">
    <property type="entry name" value="zinc finger CCCH domain-containing protein 15-like"/>
    <property type="match status" value="1"/>
</dbReference>
<dbReference type="GO" id="GO:0080090">
    <property type="term" value="P:regulation of primary metabolic process"/>
    <property type="evidence" value="ECO:0007669"/>
    <property type="project" value="UniProtKB-ARBA"/>
</dbReference>
<dbReference type="KEGG" id="cel:CELE_F38C2.5"/>
<dbReference type="GO" id="GO:0030154">
    <property type="term" value="P:cell differentiation"/>
    <property type="evidence" value="ECO:0007669"/>
    <property type="project" value="UniProtKB-ARBA"/>
</dbReference>
<dbReference type="FunCoup" id="O45491">
    <property type="interactions" value="8"/>
</dbReference>
<dbReference type="GO" id="GO:0003730">
    <property type="term" value="F:mRNA 3'-UTR binding"/>
    <property type="evidence" value="ECO:0000318"/>
    <property type="project" value="GO_Central"/>
</dbReference>
<dbReference type="GO" id="GO:0005829">
    <property type="term" value="C:cytosol"/>
    <property type="evidence" value="ECO:0000318"/>
    <property type="project" value="GO_Central"/>
</dbReference>
<dbReference type="FunFam" id="4.10.1000.10:FF:000018">
    <property type="entry name" value="Zinc finger protein"/>
    <property type="match status" value="1"/>
</dbReference>
<dbReference type="Pfam" id="PF00642">
    <property type="entry name" value="zf-CCCH"/>
    <property type="match status" value="2"/>
</dbReference>
<dbReference type="SUPFAM" id="SSF90229">
    <property type="entry name" value="CCCH zinc finger"/>
    <property type="match status" value="2"/>
</dbReference>
<dbReference type="SMR" id="O45491"/>
<dbReference type="GeneID" id="178454"/>
<name>O45491_CAEEL</name>
<dbReference type="PhylomeDB" id="O45491"/>
<dbReference type="STRING" id="6239.F38C2.5.1"/>
<dbReference type="PANTHER" id="PTHR12547:SF110">
    <property type="entry name" value="C3H1-TYPE DOMAIN-CONTAINING PROTEIN-RELATED"/>
    <property type="match status" value="1"/>
</dbReference>
<proteinExistence type="predicted"/>
<dbReference type="eggNOG" id="KOG1677">
    <property type="taxonomic scope" value="Eukaryota"/>
</dbReference>
<evidence type="ECO:0000256" key="4">
    <source>
        <dbReference type="ARBA" id="ARBA00022833"/>
    </source>
</evidence>
<evidence type="ECO:0000313" key="8">
    <source>
        <dbReference type="Proteomes" id="UP000001940"/>
    </source>
</evidence>
<dbReference type="UCSC" id="F38C2.5">
    <property type="organism name" value="c. elegans"/>
</dbReference>
<dbReference type="Reactome" id="R-CEL-450385">
    <property type="pathway name" value="Butyrate Response Factor 1 (BRF1) binds and destabilizes mRNA"/>
</dbReference>
<dbReference type="Proteomes" id="UP000001940">
    <property type="component" value="Chromosome IV"/>
</dbReference>
<dbReference type="Gene3D" id="4.10.1000.10">
    <property type="entry name" value="Zinc finger, CCCH-type"/>
    <property type="match status" value="2"/>
</dbReference>
<evidence type="ECO:0000313" key="9">
    <source>
        <dbReference type="WormBase" id="F38C2.5"/>
    </source>
</evidence>